<dbReference type="OrthoDB" id="2738543at2"/>
<accession>A0A6L3VAF5</accession>
<dbReference type="RefSeq" id="WP_151532877.1">
    <property type="nucleotide sequence ID" value="NZ_WBOS01000001.1"/>
</dbReference>
<evidence type="ECO:0000313" key="1">
    <source>
        <dbReference type="EMBL" id="KAB2338152.1"/>
    </source>
</evidence>
<dbReference type="AlphaFoldDB" id="A0A6L3VAF5"/>
<organism evidence="1 2">
    <name type="scientific">Cytobacillus depressus</name>
    <dbReference type="NCBI Taxonomy" id="1602942"/>
    <lineage>
        <taxon>Bacteria</taxon>
        <taxon>Bacillati</taxon>
        <taxon>Bacillota</taxon>
        <taxon>Bacilli</taxon>
        <taxon>Bacillales</taxon>
        <taxon>Bacillaceae</taxon>
        <taxon>Cytobacillus</taxon>
    </lineage>
</organism>
<dbReference type="Pfam" id="PF11121">
    <property type="entry name" value="DUF2639"/>
    <property type="match status" value="1"/>
</dbReference>
<keyword evidence="2" id="KW-1185">Reference proteome</keyword>
<reference evidence="1 2" key="1">
    <citation type="journal article" date="2016" name="Antonie Van Leeuwenhoek">
        <title>Bacillus depressus sp. nov., isolated from soil of a sunflower field.</title>
        <authorList>
            <person name="Wei X."/>
            <person name="Xin D."/>
            <person name="Xin Y."/>
            <person name="Zhang H."/>
            <person name="Wang T."/>
            <person name="Zhang J."/>
        </authorList>
    </citation>
    <scope>NUCLEOTIDE SEQUENCE [LARGE SCALE GENOMIC DNA]</scope>
    <source>
        <strain evidence="1 2">BZ1</strain>
    </source>
</reference>
<evidence type="ECO:0000313" key="2">
    <source>
        <dbReference type="Proteomes" id="UP000481030"/>
    </source>
</evidence>
<comment type="caution">
    <text evidence="1">The sequence shown here is derived from an EMBL/GenBank/DDBJ whole genome shotgun (WGS) entry which is preliminary data.</text>
</comment>
<gene>
    <name evidence="1" type="ORF">F7731_00850</name>
</gene>
<sequence>MAYRGSKGWYIQKLKEAGLQKHPIELKKLELYKTYIVRNLYLDLYKEENNA</sequence>
<name>A0A6L3VAF5_9BACI</name>
<dbReference type="InterPro" id="IPR022580">
    <property type="entry name" value="DUF2639"/>
</dbReference>
<proteinExistence type="predicted"/>
<dbReference type="EMBL" id="WBOS01000001">
    <property type="protein sequence ID" value="KAB2338152.1"/>
    <property type="molecule type" value="Genomic_DNA"/>
</dbReference>
<protein>
    <submittedName>
        <fullName evidence="1">DUF2639 domain-containing protein</fullName>
    </submittedName>
</protein>
<dbReference type="Proteomes" id="UP000481030">
    <property type="component" value="Unassembled WGS sequence"/>
</dbReference>